<dbReference type="AlphaFoldDB" id="A0A377LX35"/>
<reference evidence="1 2" key="1">
    <citation type="submission" date="2018-06" db="EMBL/GenBank/DDBJ databases">
        <authorList>
            <consortium name="Pathogen Informatics"/>
            <person name="Doyle S."/>
        </authorList>
    </citation>
    <scope>NUCLEOTIDE SEQUENCE [LARGE SCALE GENOMIC DNA]</scope>
    <source>
        <strain evidence="1 2">NCTC10005</strain>
    </source>
</reference>
<dbReference type="Proteomes" id="UP000255106">
    <property type="component" value="Unassembled WGS sequence"/>
</dbReference>
<evidence type="ECO:0000313" key="2">
    <source>
        <dbReference type="Proteomes" id="UP000255106"/>
    </source>
</evidence>
<keyword evidence="1" id="KW-0328">Glycosyltransferase</keyword>
<gene>
    <name evidence="1" type="primary">lgt_2</name>
    <name evidence="1" type="ORF">NCTC10005_03497</name>
</gene>
<evidence type="ECO:0000313" key="1">
    <source>
        <dbReference type="EMBL" id="STQ10744.1"/>
    </source>
</evidence>
<dbReference type="GO" id="GO:0016757">
    <property type="term" value="F:glycosyltransferase activity"/>
    <property type="evidence" value="ECO:0007669"/>
    <property type="project" value="UniProtKB-KW"/>
</dbReference>
<dbReference type="EMBL" id="UGJB01000004">
    <property type="protein sequence ID" value="STQ10744.1"/>
    <property type="molecule type" value="Genomic_DNA"/>
</dbReference>
<sequence length="147" mass="16977">MQNAIFLELFESTELSKSDKVIDIFLGTIYDEITTADNGHKLKTDVLLFLNKFPEKPKYIPHPRALDKEFESFKFSSSSIAEEIVFDLIAMDTWLIYMALQVVLQFNLYTVRNVNIYVIDSPWLTSAMKDGISMLANKLPEENHIHI</sequence>
<proteinExistence type="predicted"/>
<keyword evidence="1" id="KW-0808">Transferase</keyword>
<organism evidence="1 2">
    <name type="scientific">Enterobacter cloacae</name>
    <dbReference type="NCBI Taxonomy" id="550"/>
    <lineage>
        <taxon>Bacteria</taxon>
        <taxon>Pseudomonadati</taxon>
        <taxon>Pseudomonadota</taxon>
        <taxon>Gammaproteobacteria</taxon>
        <taxon>Enterobacterales</taxon>
        <taxon>Enterobacteriaceae</taxon>
        <taxon>Enterobacter</taxon>
        <taxon>Enterobacter cloacae complex</taxon>
    </lineage>
</organism>
<accession>A0A377LX35</accession>
<name>A0A377LX35_ENTCL</name>
<protein>
    <submittedName>
        <fullName evidence="1">Beta-galactosamide-alpha-2,3-sialyltransferase</fullName>
    </submittedName>
</protein>